<evidence type="ECO:0000313" key="3">
    <source>
        <dbReference type="EMBL" id="KAK3031615.1"/>
    </source>
</evidence>
<dbReference type="Proteomes" id="UP001188597">
    <property type="component" value="Unassembled WGS sequence"/>
</dbReference>
<evidence type="ECO:0000256" key="1">
    <source>
        <dbReference type="SAM" id="Coils"/>
    </source>
</evidence>
<sequence length="653" mass="75114">MAKKKPTQHGKPPQTQEEQAHHQALLAMEESSEKLENLKSLNSLLLKETVERRQQVDSLKESNGALESELSRSKMEKDGLEAELARLSELAVMAEMERTLVFVFVAVQVGERAEAIVKERDGLEREKVEIKKKMEGLERDMRKALQEKSEIERVKSEKESAVKVLEIRVNELVRDIGKEKDESGRVSQERDELRANLDAQIEETNGLILKLEETEKRENGILEEVEKIKTAFKGVMEEKEEREVTIESLMRDKDATERSLAESNRVIQEMMRELTEIVREKVEIEEERNVEVGKRRELENSVDELNETVSGLKREKEGLRQVVGVLEKTCNEGVEKQKDMVKQIGVLVEKRNELEKRFEGLIEEKGLIMKQSAEALEQLDAQKLKEENIIREKIEIEEMKLRRENEIVELRKQVSRFKDAILKAEESCMDKSEDIKKLKCELLHCRDELGRVGVQRDEAIRDLGEEKMSGMKLREKVLEMEKNIEETHKVFEEVKAEKNNLDGEKKELESRCATLLKNIDSVDSKLDEAQRDIDAMQAKVALANANSDLVLNMLRNTVTLVGLSKDEKAVMDETWLIDQQKAGEEVNPYVVELEAIKNAFESRERHIKDINRQAEFLRKSVAEANKRKSFWTVVSSATTFLAAASIVYVARGH</sequence>
<gene>
    <name evidence="3" type="ORF">RJ639_035621</name>
</gene>
<feature type="coiled-coil region" evidence="1">
    <location>
        <begin position="477"/>
        <end position="546"/>
    </location>
</feature>
<feature type="coiled-coil region" evidence="1">
    <location>
        <begin position="391"/>
        <end position="441"/>
    </location>
</feature>
<evidence type="ECO:0000256" key="2">
    <source>
        <dbReference type="SAM" id="MobiDB-lite"/>
    </source>
</evidence>
<keyword evidence="1" id="KW-0175">Coiled coil</keyword>
<keyword evidence="4" id="KW-1185">Reference proteome</keyword>
<proteinExistence type="predicted"/>
<name>A0AA88WVA4_9ASTE</name>
<organism evidence="3 4">
    <name type="scientific">Escallonia herrerae</name>
    <dbReference type="NCBI Taxonomy" id="1293975"/>
    <lineage>
        <taxon>Eukaryota</taxon>
        <taxon>Viridiplantae</taxon>
        <taxon>Streptophyta</taxon>
        <taxon>Embryophyta</taxon>
        <taxon>Tracheophyta</taxon>
        <taxon>Spermatophyta</taxon>
        <taxon>Magnoliopsida</taxon>
        <taxon>eudicotyledons</taxon>
        <taxon>Gunneridae</taxon>
        <taxon>Pentapetalae</taxon>
        <taxon>asterids</taxon>
        <taxon>campanulids</taxon>
        <taxon>Escalloniales</taxon>
        <taxon>Escalloniaceae</taxon>
        <taxon>Escallonia</taxon>
    </lineage>
</organism>
<evidence type="ECO:0000313" key="4">
    <source>
        <dbReference type="Proteomes" id="UP001188597"/>
    </source>
</evidence>
<comment type="caution">
    <text evidence="3">The sequence shown here is derived from an EMBL/GenBank/DDBJ whole genome shotgun (WGS) entry which is preliminary data.</text>
</comment>
<reference evidence="3" key="1">
    <citation type="submission" date="2022-12" db="EMBL/GenBank/DDBJ databases">
        <title>Draft genome assemblies for two species of Escallonia (Escalloniales).</title>
        <authorList>
            <person name="Chanderbali A."/>
            <person name="Dervinis C."/>
            <person name="Anghel I."/>
            <person name="Soltis D."/>
            <person name="Soltis P."/>
            <person name="Zapata F."/>
        </authorList>
    </citation>
    <scope>NUCLEOTIDE SEQUENCE</scope>
    <source>
        <strain evidence="3">UCBG64.0493</strain>
        <tissue evidence="3">Leaf</tissue>
    </source>
</reference>
<feature type="region of interest" description="Disordered" evidence="2">
    <location>
        <begin position="1"/>
        <end position="32"/>
    </location>
</feature>
<accession>A0AA88WVA4</accession>
<dbReference type="EMBL" id="JAVXUP010000299">
    <property type="protein sequence ID" value="KAK3031615.1"/>
    <property type="molecule type" value="Genomic_DNA"/>
</dbReference>
<feature type="region of interest" description="Disordered" evidence="2">
    <location>
        <begin position="52"/>
        <end position="73"/>
    </location>
</feature>
<dbReference type="AlphaFoldDB" id="A0AA88WVA4"/>
<protein>
    <submittedName>
        <fullName evidence="3">Uncharacterized protein</fullName>
    </submittedName>
</protein>